<dbReference type="Pfam" id="PF00069">
    <property type="entry name" value="Pkinase"/>
    <property type="match status" value="1"/>
</dbReference>
<evidence type="ECO:0000256" key="21">
    <source>
        <dbReference type="ARBA" id="ARBA00023175"/>
    </source>
</evidence>
<dbReference type="PANTHER" id="PTHR46256">
    <property type="entry name" value="AGAP011099-PA"/>
    <property type="match status" value="1"/>
</dbReference>
<feature type="compositionally biased region" description="Polar residues" evidence="33">
    <location>
        <begin position="1650"/>
        <end position="1659"/>
    </location>
</feature>
<feature type="region of interest" description="Disordered" evidence="33">
    <location>
        <begin position="1152"/>
        <end position="1534"/>
    </location>
</feature>
<dbReference type="PROSITE" id="PS51456">
    <property type="entry name" value="MYOSIN_MOTOR"/>
    <property type="match status" value="1"/>
</dbReference>
<keyword evidence="12" id="KW-0677">Repeat</keyword>
<dbReference type="GO" id="GO:0005524">
    <property type="term" value="F:ATP binding"/>
    <property type="evidence" value="ECO:0007669"/>
    <property type="project" value="UniProtKB-UniRule"/>
</dbReference>
<keyword evidence="19" id="KW-0175">Coiled coil</keyword>
<dbReference type="Proteomes" id="UP001152803">
    <property type="component" value="Unassembled WGS sequence"/>
</dbReference>
<name>A0A9Q1I1Y3_CONCO</name>
<dbReference type="Gene3D" id="3.40.850.10">
    <property type="entry name" value="Kinesin motor domain"/>
    <property type="match status" value="1"/>
</dbReference>
<dbReference type="GO" id="GO:0030832">
    <property type="term" value="P:regulation of actin filament length"/>
    <property type="evidence" value="ECO:0007669"/>
    <property type="project" value="TreeGrafter"/>
</dbReference>
<feature type="domain" description="Protein kinase" evidence="34">
    <location>
        <begin position="27"/>
        <end position="293"/>
    </location>
</feature>
<dbReference type="Pfam" id="PF00063">
    <property type="entry name" value="Myosin_head"/>
    <property type="match status" value="1"/>
</dbReference>
<evidence type="ECO:0000256" key="11">
    <source>
        <dbReference type="ARBA" id="ARBA00022679"/>
    </source>
</evidence>
<dbReference type="Pfam" id="PF00282">
    <property type="entry name" value="Pyridoxal_deC"/>
    <property type="match status" value="1"/>
</dbReference>
<dbReference type="Gene3D" id="3.90.1150.170">
    <property type="match status" value="1"/>
</dbReference>
<evidence type="ECO:0000313" key="36">
    <source>
        <dbReference type="EMBL" id="KAJ8279242.1"/>
    </source>
</evidence>
<evidence type="ECO:0000256" key="1">
    <source>
        <dbReference type="ARBA" id="ARBA00001933"/>
    </source>
</evidence>
<dbReference type="InterPro" id="IPR021115">
    <property type="entry name" value="Pyridoxal-P_BS"/>
</dbReference>
<dbReference type="EC" id="2.7.11.1" evidence="7"/>
<evidence type="ECO:0000256" key="18">
    <source>
        <dbReference type="ARBA" id="ARBA00022898"/>
    </source>
</evidence>
<comment type="cofactor">
    <cofactor evidence="1 30">
        <name>pyridoxal 5'-phosphate</name>
        <dbReference type="ChEBI" id="CHEBI:597326"/>
    </cofactor>
</comment>
<dbReference type="FunFam" id="3.40.640.10:FF:000016">
    <property type="entry name" value="Glutamate decarboxylase like 1"/>
    <property type="match status" value="1"/>
</dbReference>
<dbReference type="InterPro" id="IPR036083">
    <property type="entry name" value="MYSc_Myo3"/>
</dbReference>
<feature type="compositionally biased region" description="Polar residues" evidence="33">
    <location>
        <begin position="1691"/>
        <end position="1702"/>
    </location>
</feature>
<dbReference type="GO" id="GO:0007605">
    <property type="term" value="P:sensory perception of sound"/>
    <property type="evidence" value="ECO:0007669"/>
    <property type="project" value="UniProtKB-KW"/>
</dbReference>
<comment type="catalytic activity">
    <reaction evidence="28">
        <text>L-seryl-[protein] + ATP = O-phospho-L-seryl-[protein] + ADP + H(+)</text>
        <dbReference type="Rhea" id="RHEA:17989"/>
        <dbReference type="Rhea" id="RHEA-COMP:9863"/>
        <dbReference type="Rhea" id="RHEA-COMP:11604"/>
        <dbReference type="ChEBI" id="CHEBI:15378"/>
        <dbReference type="ChEBI" id="CHEBI:29999"/>
        <dbReference type="ChEBI" id="CHEBI:30616"/>
        <dbReference type="ChEBI" id="CHEBI:83421"/>
        <dbReference type="ChEBI" id="CHEBI:456216"/>
        <dbReference type="EC" id="2.7.11.1"/>
    </reaction>
</comment>
<keyword evidence="20 31" id="KW-0518">Myosin</keyword>
<keyword evidence="17 31" id="KW-0067">ATP-binding</keyword>
<evidence type="ECO:0000256" key="24">
    <source>
        <dbReference type="ARBA" id="ARBA00023239"/>
    </source>
</evidence>
<dbReference type="InterPro" id="IPR011009">
    <property type="entry name" value="Kinase-like_dom_sf"/>
</dbReference>
<keyword evidence="21 31" id="KW-0505">Motor protein</keyword>
<keyword evidence="9" id="KW-0723">Serine/threonine-protein kinase</keyword>
<keyword evidence="14 31" id="KW-0547">Nucleotide-binding</keyword>
<reference evidence="36" key="1">
    <citation type="journal article" date="2023" name="Science">
        <title>Genome structures resolve the early diversification of teleost fishes.</title>
        <authorList>
            <person name="Parey E."/>
            <person name="Louis A."/>
            <person name="Montfort J."/>
            <person name="Bouchez O."/>
            <person name="Roques C."/>
            <person name="Iampietro C."/>
            <person name="Lluch J."/>
            <person name="Castinel A."/>
            <person name="Donnadieu C."/>
            <person name="Desvignes T."/>
            <person name="Floi Bucao C."/>
            <person name="Jouanno E."/>
            <person name="Wen M."/>
            <person name="Mejri S."/>
            <person name="Dirks R."/>
            <person name="Jansen H."/>
            <person name="Henkel C."/>
            <person name="Chen W.J."/>
            <person name="Zahm M."/>
            <person name="Cabau C."/>
            <person name="Klopp C."/>
            <person name="Thompson A.W."/>
            <person name="Robinson-Rechavi M."/>
            <person name="Braasch I."/>
            <person name="Lecointre G."/>
            <person name="Bobe J."/>
            <person name="Postlethwait J.H."/>
            <person name="Berthelot C."/>
            <person name="Roest Crollius H."/>
            <person name="Guiguen Y."/>
        </authorList>
    </citation>
    <scope>NUCLEOTIDE SEQUENCE</scope>
    <source>
        <strain evidence="36">Concon-B</strain>
    </source>
</reference>
<dbReference type="PRINTS" id="PR00193">
    <property type="entry name" value="MYOSINHEAVY"/>
</dbReference>
<keyword evidence="13" id="KW-1009">Hearing</keyword>
<keyword evidence="37" id="KW-1185">Reference proteome</keyword>
<feature type="compositionally biased region" description="Acidic residues" evidence="33">
    <location>
        <begin position="1268"/>
        <end position="1281"/>
    </location>
</feature>
<keyword evidence="10" id="KW-0716">Sensory transduction</keyword>
<evidence type="ECO:0000313" key="37">
    <source>
        <dbReference type="Proteomes" id="UP001152803"/>
    </source>
</evidence>
<dbReference type="Gene3D" id="1.10.10.820">
    <property type="match status" value="1"/>
</dbReference>
<evidence type="ECO:0000256" key="7">
    <source>
        <dbReference type="ARBA" id="ARBA00012513"/>
    </source>
</evidence>
<dbReference type="PROSITE" id="PS50096">
    <property type="entry name" value="IQ"/>
    <property type="match status" value="8"/>
</dbReference>
<evidence type="ECO:0000256" key="20">
    <source>
        <dbReference type="ARBA" id="ARBA00023123"/>
    </source>
</evidence>
<dbReference type="GO" id="GO:0016831">
    <property type="term" value="F:carboxy-lyase activity"/>
    <property type="evidence" value="ECO:0007669"/>
    <property type="project" value="UniProtKB-KW"/>
</dbReference>
<keyword evidence="22 31" id="KW-0009">Actin-binding</keyword>
<evidence type="ECO:0000256" key="6">
    <source>
        <dbReference type="ARBA" id="ARBA00011738"/>
    </source>
</evidence>
<evidence type="ECO:0000256" key="15">
    <source>
        <dbReference type="ARBA" id="ARBA00022777"/>
    </source>
</evidence>
<evidence type="ECO:0000256" key="26">
    <source>
        <dbReference type="ARBA" id="ARBA00023305"/>
    </source>
</evidence>
<keyword evidence="25" id="KW-0966">Cell projection</keyword>
<keyword evidence="8" id="KW-0963">Cytoplasm</keyword>
<feature type="compositionally biased region" description="Basic and acidic residues" evidence="33">
    <location>
        <begin position="1703"/>
        <end position="1739"/>
    </location>
</feature>
<dbReference type="InterPro" id="IPR000719">
    <property type="entry name" value="Prot_kinase_dom"/>
</dbReference>
<dbReference type="GO" id="GO:0016459">
    <property type="term" value="C:myosin complex"/>
    <property type="evidence" value="ECO:0007669"/>
    <property type="project" value="UniProtKB-KW"/>
</dbReference>
<dbReference type="GO" id="GO:0005737">
    <property type="term" value="C:cytoplasm"/>
    <property type="evidence" value="ECO:0007669"/>
    <property type="project" value="UniProtKB-ARBA"/>
</dbReference>
<evidence type="ECO:0000256" key="29">
    <source>
        <dbReference type="ARBA" id="ARBA00061128"/>
    </source>
</evidence>
<dbReference type="Gene3D" id="1.20.120.720">
    <property type="entry name" value="Myosin VI head, motor domain, U50 subdomain"/>
    <property type="match status" value="1"/>
</dbReference>
<feature type="region of interest" description="Disordered" evidence="33">
    <location>
        <begin position="1614"/>
        <end position="1758"/>
    </location>
</feature>
<dbReference type="GO" id="GO:0001917">
    <property type="term" value="C:photoreceptor inner segment"/>
    <property type="evidence" value="ECO:0007669"/>
    <property type="project" value="TreeGrafter"/>
</dbReference>
<dbReference type="PROSITE" id="PS00392">
    <property type="entry name" value="DDC_GAD_HDC_YDC"/>
    <property type="match status" value="1"/>
</dbReference>
<dbReference type="InterPro" id="IPR036961">
    <property type="entry name" value="Kinesin_motor_dom_sf"/>
</dbReference>
<dbReference type="Pfam" id="PF00612">
    <property type="entry name" value="IQ"/>
    <property type="match status" value="7"/>
</dbReference>
<dbReference type="GO" id="GO:0032433">
    <property type="term" value="C:filopodium tip"/>
    <property type="evidence" value="ECO:0007669"/>
    <property type="project" value="TreeGrafter"/>
</dbReference>
<evidence type="ECO:0000256" key="33">
    <source>
        <dbReference type="SAM" id="MobiDB-lite"/>
    </source>
</evidence>
<dbReference type="FunFam" id="1.10.510.10:FF:000247">
    <property type="entry name" value="Myosin IIIA"/>
    <property type="match status" value="1"/>
</dbReference>
<feature type="compositionally biased region" description="Basic and acidic residues" evidence="33">
    <location>
        <begin position="1203"/>
        <end position="1217"/>
    </location>
</feature>
<keyword evidence="24" id="KW-0456">Lyase</keyword>
<feature type="compositionally biased region" description="Basic and acidic residues" evidence="33">
    <location>
        <begin position="1350"/>
        <end position="1383"/>
    </location>
</feature>
<feature type="compositionally biased region" description="Polar residues" evidence="33">
    <location>
        <begin position="1614"/>
        <end position="1632"/>
    </location>
</feature>
<evidence type="ECO:0000256" key="13">
    <source>
        <dbReference type="ARBA" id="ARBA00022740"/>
    </source>
</evidence>
<dbReference type="FunFam" id="1.20.58.530:FF:000010">
    <property type="entry name" value="Myosin IIIA"/>
    <property type="match status" value="1"/>
</dbReference>
<dbReference type="InterPro" id="IPR052409">
    <property type="entry name" value="Myosin-III_kinase_activity"/>
</dbReference>
<dbReference type="SUPFAM" id="SSF52540">
    <property type="entry name" value="P-loop containing nucleoside triphosphate hydrolases"/>
    <property type="match status" value="2"/>
</dbReference>
<evidence type="ECO:0000256" key="31">
    <source>
        <dbReference type="PROSITE-ProRule" id="PRU00782"/>
    </source>
</evidence>
<keyword evidence="18 30" id="KW-0663">Pyridoxal phosphate</keyword>
<gene>
    <name evidence="36" type="ORF">COCON_G00063080</name>
</gene>
<evidence type="ECO:0000256" key="27">
    <source>
        <dbReference type="ARBA" id="ARBA00047899"/>
    </source>
</evidence>
<dbReference type="InterPro" id="IPR017441">
    <property type="entry name" value="Protein_kinase_ATP_BS"/>
</dbReference>
<feature type="compositionally biased region" description="Basic and acidic residues" evidence="33">
    <location>
        <begin position="1396"/>
        <end position="1414"/>
    </location>
</feature>
<evidence type="ECO:0000256" key="19">
    <source>
        <dbReference type="ARBA" id="ARBA00023054"/>
    </source>
</evidence>
<dbReference type="InterPro" id="IPR002129">
    <property type="entry name" value="PyrdxlP-dep_de-COase"/>
</dbReference>
<comment type="similarity">
    <text evidence="31">Belongs to the TRAFAC class myosin-kinesin ATPase superfamily. Myosin family.</text>
</comment>
<evidence type="ECO:0000256" key="30">
    <source>
        <dbReference type="PIRSR" id="PIRSR602129-50"/>
    </source>
</evidence>
<dbReference type="PROSITE" id="PS00107">
    <property type="entry name" value="PROTEIN_KINASE_ATP"/>
    <property type="match status" value="1"/>
</dbReference>
<comment type="catalytic activity">
    <reaction evidence="27">
        <text>L-threonyl-[protein] + ATP = O-phospho-L-threonyl-[protein] + ADP + H(+)</text>
        <dbReference type="Rhea" id="RHEA:46608"/>
        <dbReference type="Rhea" id="RHEA-COMP:11060"/>
        <dbReference type="Rhea" id="RHEA-COMP:11605"/>
        <dbReference type="ChEBI" id="CHEBI:15378"/>
        <dbReference type="ChEBI" id="CHEBI:30013"/>
        <dbReference type="ChEBI" id="CHEBI:30616"/>
        <dbReference type="ChEBI" id="CHEBI:61977"/>
        <dbReference type="ChEBI" id="CHEBI:456216"/>
        <dbReference type="EC" id="2.7.11.1"/>
    </reaction>
</comment>
<evidence type="ECO:0000256" key="3">
    <source>
        <dbReference type="ARBA" id="ARBA00004645"/>
    </source>
</evidence>
<evidence type="ECO:0000256" key="5">
    <source>
        <dbReference type="ARBA" id="ARBA00009533"/>
    </source>
</evidence>
<evidence type="ECO:0000256" key="25">
    <source>
        <dbReference type="ARBA" id="ARBA00023273"/>
    </source>
</evidence>
<dbReference type="FunFam" id="1.20.5.190:FF:000018">
    <property type="entry name" value="Myosin XI D"/>
    <property type="match status" value="1"/>
</dbReference>
<dbReference type="SMART" id="SM00015">
    <property type="entry name" value="IQ"/>
    <property type="match status" value="8"/>
</dbReference>
<organism evidence="36 37">
    <name type="scientific">Conger conger</name>
    <name type="common">Conger eel</name>
    <name type="synonym">Muraena conger</name>
    <dbReference type="NCBI Taxonomy" id="82655"/>
    <lineage>
        <taxon>Eukaryota</taxon>
        <taxon>Metazoa</taxon>
        <taxon>Chordata</taxon>
        <taxon>Craniata</taxon>
        <taxon>Vertebrata</taxon>
        <taxon>Euteleostomi</taxon>
        <taxon>Actinopterygii</taxon>
        <taxon>Neopterygii</taxon>
        <taxon>Teleostei</taxon>
        <taxon>Anguilliformes</taxon>
        <taxon>Congridae</taxon>
        <taxon>Conger</taxon>
    </lineage>
</organism>
<feature type="compositionally biased region" description="Acidic residues" evidence="33">
    <location>
        <begin position="1180"/>
        <end position="1189"/>
    </location>
</feature>
<dbReference type="PANTHER" id="PTHR46256:SF4">
    <property type="entry name" value="MYOSIN-IIIA"/>
    <property type="match status" value="1"/>
</dbReference>
<feature type="modified residue" description="N6-(pyridoxal phosphate)lysine" evidence="30">
    <location>
        <position position="2251"/>
    </location>
</feature>
<keyword evidence="26" id="KW-0844">Vision</keyword>
<dbReference type="EMBL" id="JAFJMO010000004">
    <property type="protein sequence ID" value="KAJ8279242.1"/>
    <property type="molecule type" value="Genomic_DNA"/>
</dbReference>
<keyword evidence="16" id="KW-0210">Decarboxylase</keyword>
<evidence type="ECO:0000259" key="35">
    <source>
        <dbReference type="PROSITE" id="PS51456"/>
    </source>
</evidence>
<evidence type="ECO:0000256" key="28">
    <source>
        <dbReference type="ARBA" id="ARBA00048679"/>
    </source>
</evidence>
<evidence type="ECO:0000256" key="8">
    <source>
        <dbReference type="ARBA" id="ARBA00022490"/>
    </source>
</evidence>
<feature type="binding site" evidence="31">
    <location>
        <begin position="437"/>
        <end position="444"/>
    </location>
    <ligand>
        <name>ATP</name>
        <dbReference type="ChEBI" id="CHEBI:30616"/>
    </ligand>
</feature>
<comment type="similarity">
    <text evidence="5">Belongs to the group II decarboxylase family.</text>
</comment>
<feature type="compositionally biased region" description="Basic residues" evidence="33">
    <location>
        <begin position="1153"/>
        <end position="1168"/>
    </location>
</feature>
<dbReference type="Gene3D" id="6.20.240.20">
    <property type="match status" value="1"/>
</dbReference>
<dbReference type="Gene3D" id="1.10.510.10">
    <property type="entry name" value="Transferase(Phosphotransferase) domain 1"/>
    <property type="match status" value="1"/>
</dbReference>
<dbReference type="InterPro" id="IPR001609">
    <property type="entry name" value="Myosin_head_motor_dom-like"/>
</dbReference>
<evidence type="ECO:0000256" key="2">
    <source>
        <dbReference type="ARBA" id="ARBA00004245"/>
    </source>
</evidence>
<keyword evidence="23" id="KW-0206">Cytoskeleton</keyword>
<dbReference type="GO" id="GO:0000146">
    <property type="term" value="F:microfilament motor activity"/>
    <property type="evidence" value="ECO:0007669"/>
    <property type="project" value="UniProtKB-ARBA"/>
</dbReference>
<comment type="subcellular location">
    <subcellularLocation>
        <location evidence="3">Cell projection</location>
        <location evidence="3">Stereocilium</location>
    </subcellularLocation>
    <subcellularLocation>
        <location evidence="2">Cytoplasm</location>
        <location evidence="2">Cytoskeleton</location>
    </subcellularLocation>
</comment>
<proteinExistence type="inferred from homology"/>
<dbReference type="SMART" id="SM00220">
    <property type="entry name" value="S_TKc"/>
    <property type="match status" value="1"/>
</dbReference>
<comment type="caution">
    <text evidence="36">The sequence shown here is derived from an EMBL/GenBank/DDBJ whole genome shotgun (WGS) entry which is preliminary data.</text>
</comment>
<dbReference type="Gene3D" id="3.40.640.10">
    <property type="entry name" value="Type I PLP-dependent aspartate aminotransferase-like (Major domain)"/>
    <property type="match status" value="1"/>
</dbReference>
<keyword evidence="11" id="KW-0808">Transferase</keyword>
<dbReference type="CDD" id="cd06450">
    <property type="entry name" value="DOPA_deC_like"/>
    <property type="match status" value="1"/>
</dbReference>
<dbReference type="GO" id="GO:0003779">
    <property type="term" value="F:actin binding"/>
    <property type="evidence" value="ECO:0007669"/>
    <property type="project" value="UniProtKB-KW"/>
</dbReference>
<comment type="similarity">
    <text evidence="4">In the C-terminal section; belongs to the TRAFAC class myosin-kinesin ATPase superfamily. Myosin family.</text>
</comment>
<feature type="compositionally biased region" description="Basic and acidic residues" evidence="33">
    <location>
        <begin position="1306"/>
        <end position="1323"/>
    </location>
</feature>
<feature type="compositionally biased region" description="Basic and acidic residues" evidence="33">
    <location>
        <begin position="1445"/>
        <end position="1470"/>
    </location>
</feature>
<feature type="binding site" evidence="32">
    <location>
        <position position="56"/>
    </location>
    <ligand>
        <name>ATP</name>
        <dbReference type="ChEBI" id="CHEBI:30616"/>
    </ligand>
</feature>
<accession>A0A9Q1I1Y3</accession>
<evidence type="ECO:0000256" key="12">
    <source>
        <dbReference type="ARBA" id="ARBA00022737"/>
    </source>
</evidence>
<evidence type="ECO:0000256" key="17">
    <source>
        <dbReference type="ARBA" id="ARBA00022840"/>
    </source>
</evidence>
<dbReference type="GO" id="GO:0019752">
    <property type="term" value="P:carboxylic acid metabolic process"/>
    <property type="evidence" value="ECO:0007669"/>
    <property type="project" value="InterPro"/>
</dbReference>
<dbReference type="GO" id="GO:0030170">
    <property type="term" value="F:pyridoxal phosphate binding"/>
    <property type="evidence" value="ECO:0007669"/>
    <property type="project" value="InterPro"/>
</dbReference>
<dbReference type="InterPro" id="IPR015421">
    <property type="entry name" value="PyrdxlP-dep_Trfase_major"/>
</dbReference>
<evidence type="ECO:0000256" key="22">
    <source>
        <dbReference type="ARBA" id="ARBA00023203"/>
    </source>
</evidence>
<dbReference type="CDD" id="cd01379">
    <property type="entry name" value="MYSc_Myo3"/>
    <property type="match status" value="1"/>
</dbReference>
<dbReference type="SUPFAM" id="SSF53383">
    <property type="entry name" value="PLP-dependent transferases"/>
    <property type="match status" value="1"/>
</dbReference>
<dbReference type="SMART" id="SM00242">
    <property type="entry name" value="MYSc"/>
    <property type="match status" value="1"/>
</dbReference>
<evidence type="ECO:0000256" key="23">
    <source>
        <dbReference type="ARBA" id="ARBA00023212"/>
    </source>
</evidence>
<comment type="similarity">
    <text evidence="29">In the N-terminal section; belongs to the protein kinase superfamily. STE Ser/Thr protein kinase family.</text>
</comment>
<evidence type="ECO:0000256" key="9">
    <source>
        <dbReference type="ARBA" id="ARBA00022527"/>
    </source>
</evidence>
<dbReference type="SUPFAM" id="SSF56112">
    <property type="entry name" value="Protein kinase-like (PK-like)"/>
    <property type="match status" value="1"/>
</dbReference>
<dbReference type="GO" id="GO:0032426">
    <property type="term" value="C:stereocilium tip"/>
    <property type="evidence" value="ECO:0007669"/>
    <property type="project" value="TreeGrafter"/>
</dbReference>
<dbReference type="Gene3D" id="1.20.58.530">
    <property type="match status" value="1"/>
</dbReference>
<dbReference type="InterPro" id="IPR027417">
    <property type="entry name" value="P-loop_NTPase"/>
</dbReference>
<evidence type="ECO:0000256" key="32">
    <source>
        <dbReference type="PROSITE-ProRule" id="PRU10141"/>
    </source>
</evidence>
<dbReference type="InterPro" id="IPR000048">
    <property type="entry name" value="IQ_motif_EF-hand-BS"/>
</dbReference>
<protein>
    <recommendedName>
        <fullName evidence="7">non-specific serine/threonine protein kinase</fullName>
        <ecNumber evidence="7">2.7.11.1</ecNumber>
    </recommendedName>
</protein>
<evidence type="ECO:0000256" key="10">
    <source>
        <dbReference type="ARBA" id="ARBA00022606"/>
    </source>
</evidence>
<feature type="region of interest" description="Actin-binding" evidence="31">
    <location>
        <begin position="940"/>
        <end position="962"/>
    </location>
</feature>
<evidence type="ECO:0000256" key="16">
    <source>
        <dbReference type="ARBA" id="ARBA00022793"/>
    </source>
</evidence>
<dbReference type="InterPro" id="IPR015424">
    <property type="entry name" value="PyrdxlP-dep_Trfase"/>
</dbReference>
<dbReference type="PROSITE" id="PS50011">
    <property type="entry name" value="PROTEIN_KINASE_DOM"/>
    <property type="match status" value="1"/>
</dbReference>
<dbReference type="CDD" id="cd23767">
    <property type="entry name" value="IQCD"/>
    <property type="match status" value="3"/>
</dbReference>
<evidence type="ECO:0000256" key="4">
    <source>
        <dbReference type="ARBA" id="ARBA00006998"/>
    </source>
</evidence>
<comment type="subunit">
    <text evidence="6">Homodimer.</text>
</comment>
<dbReference type="GO" id="GO:0004674">
    <property type="term" value="F:protein serine/threonine kinase activity"/>
    <property type="evidence" value="ECO:0007669"/>
    <property type="project" value="UniProtKB-KW"/>
</dbReference>
<evidence type="ECO:0000256" key="14">
    <source>
        <dbReference type="ARBA" id="ARBA00022741"/>
    </source>
</evidence>
<keyword evidence="15" id="KW-0418">Kinase</keyword>
<feature type="domain" description="Myosin motor" evidence="35">
    <location>
        <begin position="344"/>
        <end position="1059"/>
    </location>
</feature>
<dbReference type="GO" id="GO:0007601">
    <property type="term" value="P:visual perception"/>
    <property type="evidence" value="ECO:0007669"/>
    <property type="project" value="UniProtKB-KW"/>
</dbReference>
<sequence length="2440" mass="275181">MRSLMKMFPQSGKSIVFDTFPDPSDTWDIVETIGKGTYGKVYKVVNKETGSKAAVKILDPVHDIDEEIEAEYSILRALSDHNNVVKFYGMFYKKDVKHGDQLWLVLELCNGGSVTDLAKGMLKRGDRMEEAIIAYILHEALMGLQHLHANKTIHRDVKGNNILLTTQGGIKLVDFGVSAQLTSSRLRRNTSVGTPFWMAPEVIACEQQLDSTYDARCDVWSLGITAIELGDGDPPLADLHPMRALFKIPRNPPPKLHQPELWSEDFNEFICKCLIKDFELRPNVLDLLQDAFIRQIVGKERTLQKQLMELIDLNQQMGSIEKTRHERIHTKKGSYMKSASASLEDVEDLATLEVLDENTVTDHLQKRYSKEKIYTYVGDILIGVNPFHGVDLYNPEFTQIYIGAKRTANPPHIFAVADIAYQSMVSYNADQCIVISGESGAGKTESAHLLVQQLTVLGKANNRTLQEKILLVNNLVEAFGNACTVINDNSSRFGKYLEMKFSSGGTVVGAQISEYLLEKSRVIHQALGERNFHIFYYIYAGLAERNKLAHYKLSGSKTPRYIQNEQVKLVPDIVSSAFHKEQFESVEQCFKVIGFSLEELGSVYSILAAILNAGDIEFTSVASEHQTDKSNISNIGVLENTASLLCIRSDELQEALTSHCVVTRGETIVRPNTVEKATEVRDAMGKALYGRLFSWIVNRINSLLKPDNQSSEEDKSLNIGILDIFGFENFKRNSFEQLCINIANEQIQFYFNQHIFAWEQDEYLNEDVDARVIEYEDNRPLLDMFLQKPMGLLSLLDEESRFPQATDQTLVEKFEDNLKSKNFWRPKRVDLGFGIHHYAGKVIYNTSGFLAKNRDTLPADIVLLLRSSENDLIRKLVTHPLTKTGNLAHTKGKAMGSTHTHTPQRTIKFAKADSGDSTHHPRETTNMRTQTVASYFRYSLMDLMSKMVAGQPHFVRCIKPNNDRQANKFDREKVLIQLRYTGILETAKIRRQGYSHRILFANFIKRYSILAFRVNEDPPASPESCAAILEKVKLENWVLGKTKVFLKYYHIEQLNLMVRRTTDGIVLLQASVRGWLGAKRYRKMKEKREQSAVVLQSAYRGHKVRREVNGDRSKAKTEAFIVQFQAVCRGYLARKKYKELVDEKNKAAIKIQAHYRGHKERKSFKKKKEAMQKNNQAEGTVEEAQDEPLSEAVSGAEGEQLMEENHAEEKSAEDKPEGQNGSEEDEAKAAVVLQSNYRGYRERKKFKERNQAKEGDKMAADPEGPGDQGEEAVELAEEAIEEAAASKDPAPTPDQEGGPEAGEEVDPTKEAKAEEKSTEDKPEGQNGSEEDEAKAAVVLQSNFRGHRERKKLEEEGKIPARGQKTKESSPGRDEPPPEAKPESGEEPPEEPSQEPPEERAQSPEKEEEKEKVEKGSAGPVEGEADEAKAATVLQSNFRGHKERKRLQEEGKLPKKKTQEGENSSPDKEPETGALAPEPEAEPEVELMTKEPDSEVPSADAEVDEERVKEEAEAGKLSDENKGKEEGVAEPNDIQLVQEEPSMDNQLEEEQAAVKIQSNYRGYKDRKNLKMSKEDLEELENFSKQVSKASDHYMSLQKKLNEIILAHQMNPTSNGMFMKGNQINGYMTTQPQSDDQKQTRTPRRTQQPKTLNTPEDSTYYNLIHRSVQDEKRRPRNKSPGKLEDMDDPYYQGLTTSKSSGSINSDRRASTTRRESSTKKSSTERPASEPDLPKRPVDKRNSLPRMPSTESQAEDNPYDYRKLLRKTSQRRRLSSAFDCQTLRSFVFSVVCSNWSVPVEVRPDRGSSLSTEDGAVVRVCSFVVAAVNTQVDFLELRRTRGDKISTAFLNSSLYPSVCYFPSGWALFVSVSENAAENSNQSPTTPRAWCQAAAQKFSGGIGSKICALLNVGEAEKPADPAAKQTEVEPETCGCNKPCNCSKTKNVSFSDLYATDLLPATNGDIKTMTFLQEVVDILLAYIVESFDRSTKVIDFHYPNELLQSNNWELSDEPETLDDILITCRATLKYAIRTAHPRYFNQLSTGLDMVGLAADWLTSTANTNMFTYEVAPVFVLLEYVTLKKMREIIGWPEGRGDGIFSPGGAISNMYAMLLARFKMFPEVKEKGMSSIPRLAAFTSEHSHFSIKKGAAALGIGTDSVICIKVDERGKMIPSDLERRLVEAKQKGLVPFFVSATAGTTVYGAFDPLIAIADICQKHNVWMHVDGAWGGSLLMSRKHRWKLNGVERANSVTWNPHKMMSVPLQCSALLVREEGLMQSCNQMHACYLFQQDKQYDLSYDTGDKALQCGRHVDIFKLWLMWRAKGTIGFEAQIDKCLELSEYLYNKIKDREGYEMVFNGNPQHTNVCFWYLPPGVRYLEDKDERQKRLHKVAPVIKARMMQYGTTMVSYQPQGDKVNFFRMVISNPAATSEDIDFLIEEIERLGQDL</sequence>
<feature type="compositionally biased region" description="Basic and acidic residues" evidence="33">
    <location>
        <begin position="1505"/>
        <end position="1526"/>
    </location>
</feature>
<dbReference type="Gene3D" id="1.20.5.190">
    <property type="match status" value="4"/>
</dbReference>
<dbReference type="GO" id="GO:0051491">
    <property type="term" value="P:positive regulation of filopodium assembly"/>
    <property type="evidence" value="ECO:0007669"/>
    <property type="project" value="TreeGrafter"/>
</dbReference>
<feature type="compositionally biased region" description="Basic and acidic residues" evidence="33">
    <location>
        <begin position="1248"/>
        <end position="1260"/>
    </location>
</feature>
<evidence type="ECO:0000259" key="34">
    <source>
        <dbReference type="PROSITE" id="PS50011"/>
    </source>
</evidence>
<dbReference type="OrthoDB" id="6108017at2759"/>